<dbReference type="Pfam" id="PF03147">
    <property type="entry name" value="FDX-ACB"/>
    <property type="match status" value="1"/>
</dbReference>
<dbReference type="PROSITE" id="PS51447">
    <property type="entry name" value="FDX_ACB"/>
    <property type="match status" value="1"/>
</dbReference>
<keyword evidence="4 15" id="KW-0963">Cytoplasm</keyword>
<dbReference type="GO" id="GO:0000287">
    <property type="term" value="F:magnesium ion binding"/>
    <property type="evidence" value="ECO:0007669"/>
    <property type="project" value="UniProtKB-UniRule"/>
</dbReference>
<dbReference type="Proteomes" id="UP000185544">
    <property type="component" value="Chromosome"/>
</dbReference>
<keyword evidence="6 15" id="KW-0436">Ligase</keyword>
<evidence type="ECO:0000256" key="5">
    <source>
        <dbReference type="ARBA" id="ARBA00022555"/>
    </source>
</evidence>
<evidence type="ECO:0000256" key="15">
    <source>
        <dbReference type="HAMAP-Rule" id="MF_00283"/>
    </source>
</evidence>
<dbReference type="Pfam" id="PF03484">
    <property type="entry name" value="B5"/>
    <property type="match status" value="1"/>
</dbReference>
<dbReference type="STRING" id="1882918.BCY86_02440"/>
<dbReference type="GO" id="GO:0009328">
    <property type="term" value="C:phenylalanine-tRNA ligase complex"/>
    <property type="evidence" value="ECO:0007669"/>
    <property type="project" value="TreeGrafter"/>
</dbReference>
<dbReference type="InterPro" id="IPR005147">
    <property type="entry name" value="tRNA_synthase_B5-dom"/>
</dbReference>
<dbReference type="PROSITE" id="PS51483">
    <property type="entry name" value="B5"/>
    <property type="match status" value="1"/>
</dbReference>
<dbReference type="EC" id="6.1.1.20" evidence="15"/>
<comment type="subcellular location">
    <subcellularLocation>
        <location evidence="1 15">Cytoplasm</location>
    </subcellularLocation>
</comment>
<evidence type="ECO:0000256" key="11">
    <source>
        <dbReference type="ARBA" id="ARBA00022884"/>
    </source>
</evidence>
<feature type="binding site" evidence="15">
    <location>
        <position position="461"/>
    </location>
    <ligand>
        <name>Mg(2+)</name>
        <dbReference type="ChEBI" id="CHEBI:18420"/>
        <note>shared with alpha subunit</note>
    </ligand>
</feature>
<dbReference type="InterPro" id="IPR005146">
    <property type="entry name" value="B3/B4_tRNA-bd"/>
</dbReference>
<dbReference type="CDD" id="cd00769">
    <property type="entry name" value="PheRS_beta_core"/>
    <property type="match status" value="1"/>
</dbReference>
<dbReference type="Gene3D" id="3.30.70.380">
    <property type="entry name" value="Ferrodoxin-fold anticodon-binding domain"/>
    <property type="match status" value="1"/>
</dbReference>
<evidence type="ECO:0000313" key="19">
    <source>
        <dbReference type="Proteomes" id="UP000185544"/>
    </source>
</evidence>
<dbReference type="InterPro" id="IPR036690">
    <property type="entry name" value="Fdx_antiC-bd_sf"/>
</dbReference>
<evidence type="ECO:0000256" key="10">
    <source>
        <dbReference type="ARBA" id="ARBA00022842"/>
    </source>
</evidence>
<dbReference type="Gene3D" id="3.30.930.10">
    <property type="entry name" value="Bira Bifunctional Protein, Domain 2"/>
    <property type="match status" value="1"/>
</dbReference>
<dbReference type="InterPro" id="IPR009061">
    <property type="entry name" value="DNA-bd_dom_put_sf"/>
</dbReference>
<name>A0A1L6MVU4_9BACT</name>
<dbReference type="FunFam" id="3.30.70.380:FF:000001">
    <property type="entry name" value="Phenylalanine--tRNA ligase beta subunit"/>
    <property type="match status" value="1"/>
</dbReference>
<evidence type="ECO:0000256" key="2">
    <source>
        <dbReference type="ARBA" id="ARBA00008653"/>
    </source>
</evidence>
<protein>
    <recommendedName>
        <fullName evidence="15">Phenylalanine--tRNA ligase beta subunit</fullName>
        <ecNumber evidence="15">6.1.1.20</ecNumber>
    </recommendedName>
    <alternativeName>
        <fullName evidence="15">Phenylalanyl-tRNA synthetase beta subunit</fullName>
        <shortName evidence="15">PheRS</shortName>
    </alternativeName>
</protein>
<dbReference type="InterPro" id="IPR012340">
    <property type="entry name" value="NA-bd_OB-fold"/>
</dbReference>
<dbReference type="PANTHER" id="PTHR10947:SF0">
    <property type="entry name" value="PHENYLALANINE--TRNA LIGASE BETA SUBUNIT"/>
    <property type="match status" value="1"/>
</dbReference>
<feature type="domain" description="FDX-ACB" evidence="16">
    <location>
        <begin position="709"/>
        <end position="802"/>
    </location>
</feature>
<dbReference type="InterPro" id="IPR004532">
    <property type="entry name" value="Phe-tRNA-ligase_IIc_bsu_bact"/>
</dbReference>
<dbReference type="SUPFAM" id="SSF50249">
    <property type="entry name" value="Nucleic acid-binding proteins"/>
    <property type="match status" value="1"/>
</dbReference>
<dbReference type="EMBL" id="CP016908">
    <property type="protein sequence ID" value="APR99659.1"/>
    <property type="molecule type" value="Genomic_DNA"/>
</dbReference>
<evidence type="ECO:0000256" key="1">
    <source>
        <dbReference type="ARBA" id="ARBA00004496"/>
    </source>
</evidence>
<evidence type="ECO:0000256" key="6">
    <source>
        <dbReference type="ARBA" id="ARBA00022598"/>
    </source>
</evidence>
<dbReference type="GO" id="GO:0005524">
    <property type="term" value="F:ATP binding"/>
    <property type="evidence" value="ECO:0007669"/>
    <property type="project" value="UniProtKB-UniRule"/>
</dbReference>
<evidence type="ECO:0000259" key="16">
    <source>
        <dbReference type="PROSITE" id="PS51447"/>
    </source>
</evidence>
<dbReference type="GO" id="GO:0006432">
    <property type="term" value="P:phenylalanyl-tRNA aminoacylation"/>
    <property type="evidence" value="ECO:0007669"/>
    <property type="project" value="UniProtKB-UniRule"/>
</dbReference>
<dbReference type="Pfam" id="PF03483">
    <property type="entry name" value="B3_4"/>
    <property type="match status" value="1"/>
</dbReference>
<keyword evidence="7 15" id="KW-0479">Metal-binding</keyword>
<dbReference type="InterPro" id="IPR020825">
    <property type="entry name" value="Phe-tRNA_synthase-like_B3/B4"/>
</dbReference>
<dbReference type="InterPro" id="IPR005121">
    <property type="entry name" value="Fdx_antiC-bd"/>
</dbReference>
<keyword evidence="12 15" id="KW-0648">Protein biosynthesis</keyword>
<dbReference type="SUPFAM" id="SSF46955">
    <property type="entry name" value="Putative DNA-binding domain"/>
    <property type="match status" value="1"/>
</dbReference>
<dbReference type="Gene3D" id="3.50.40.10">
    <property type="entry name" value="Phenylalanyl-trna Synthetase, Chain B, domain 3"/>
    <property type="match status" value="1"/>
</dbReference>
<reference evidence="18 19" key="1">
    <citation type="submission" date="2016-08" db="EMBL/GenBank/DDBJ databases">
        <title>Identification and validation of antigenic proteins from Pajaroellobacter abortibovis using de-novo genome sequence assembly and reverse vaccinology.</title>
        <authorList>
            <person name="Welly B.T."/>
            <person name="Miller M.R."/>
            <person name="Stott J.L."/>
            <person name="Blanchard M.T."/>
            <person name="Islas-Trejo A.D."/>
            <person name="O'Rourke S.M."/>
            <person name="Young A.E."/>
            <person name="Medrano J.F."/>
            <person name="Van Eenennaam A.L."/>
        </authorList>
    </citation>
    <scope>NUCLEOTIDE SEQUENCE [LARGE SCALE GENOMIC DNA]</scope>
    <source>
        <strain evidence="18 19">BTF92-0548A/99-0131</strain>
    </source>
</reference>
<dbReference type="Pfam" id="PF17759">
    <property type="entry name" value="tRNA_synthFbeta"/>
    <property type="match status" value="1"/>
</dbReference>
<comment type="catalytic activity">
    <reaction evidence="14 15">
        <text>tRNA(Phe) + L-phenylalanine + ATP = L-phenylalanyl-tRNA(Phe) + AMP + diphosphate + H(+)</text>
        <dbReference type="Rhea" id="RHEA:19413"/>
        <dbReference type="Rhea" id="RHEA-COMP:9668"/>
        <dbReference type="Rhea" id="RHEA-COMP:9699"/>
        <dbReference type="ChEBI" id="CHEBI:15378"/>
        <dbReference type="ChEBI" id="CHEBI:30616"/>
        <dbReference type="ChEBI" id="CHEBI:33019"/>
        <dbReference type="ChEBI" id="CHEBI:58095"/>
        <dbReference type="ChEBI" id="CHEBI:78442"/>
        <dbReference type="ChEBI" id="CHEBI:78531"/>
        <dbReference type="ChEBI" id="CHEBI:456215"/>
        <dbReference type="EC" id="6.1.1.20"/>
    </reaction>
</comment>
<dbReference type="GO" id="GO:0000049">
    <property type="term" value="F:tRNA binding"/>
    <property type="evidence" value="ECO:0007669"/>
    <property type="project" value="UniProtKB-KW"/>
</dbReference>
<evidence type="ECO:0000256" key="14">
    <source>
        <dbReference type="ARBA" id="ARBA00049255"/>
    </source>
</evidence>
<evidence type="ECO:0000256" key="4">
    <source>
        <dbReference type="ARBA" id="ARBA00022490"/>
    </source>
</evidence>
<keyword evidence="13 15" id="KW-0030">Aminoacyl-tRNA synthetase</keyword>
<evidence type="ECO:0000256" key="13">
    <source>
        <dbReference type="ARBA" id="ARBA00023146"/>
    </source>
</evidence>
<dbReference type="PANTHER" id="PTHR10947">
    <property type="entry name" value="PHENYLALANYL-TRNA SYNTHETASE BETA CHAIN AND LEUCINE-RICH REPEAT-CONTAINING PROTEIN 47"/>
    <property type="match status" value="1"/>
</dbReference>
<dbReference type="SMART" id="SM00873">
    <property type="entry name" value="B3_4"/>
    <property type="match status" value="1"/>
</dbReference>
<comment type="subunit">
    <text evidence="3 15">Tetramer of two alpha and two beta subunits.</text>
</comment>
<evidence type="ECO:0000256" key="8">
    <source>
        <dbReference type="ARBA" id="ARBA00022741"/>
    </source>
</evidence>
<dbReference type="NCBIfam" id="TIGR00472">
    <property type="entry name" value="pheT_bact"/>
    <property type="match status" value="1"/>
</dbReference>
<dbReference type="InterPro" id="IPR041616">
    <property type="entry name" value="PheRS_beta_core"/>
</dbReference>
<feature type="binding site" evidence="15">
    <location>
        <position position="471"/>
    </location>
    <ligand>
        <name>Mg(2+)</name>
        <dbReference type="ChEBI" id="CHEBI:18420"/>
        <note>shared with alpha subunit</note>
    </ligand>
</feature>
<feature type="domain" description="B5" evidence="17">
    <location>
        <begin position="407"/>
        <end position="483"/>
    </location>
</feature>
<dbReference type="SUPFAM" id="SSF56037">
    <property type="entry name" value="PheT/TilS domain"/>
    <property type="match status" value="1"/>
</dbReference>
<evidence type="ECO:0000313" key="18">
    <source>
        <dbReference type="EMBL" id="APR99659.1"/>
    </source>
</evidence>
<dbReference type="Gene3D" id="3.30.56.10">
    <property type="match status" value="2"/>
</dbReference>
<accession>A0A1L6MVU4</accession>
<keyword evidence="9 15" id="KW-0067">ATP-binding</keyword>
<comment type="similarity">
    <text evidence="2 15">Belongs to the phenylalanyl-tRNA synthetase beta subunit family. Type 1 subfamily.</text>
</comment>
<evidence type="ECO:0000256" key="12">
    <source>
        <dbReference type="ARBA" id="ARBA00022917"/>
    </source>
</evidence>
<evidence type="ECO:0000256" key="7">
    <source>
        <dbReference type="ARBA" id="ARBA00022723"/>
    </source>
</evidence>
<gene>
    <name evidence="15" type="primary">pheT</name>
    <name evidence="18" type="ORF">BCY86_02440</name>
</gene>
<keyword evidence="10 15" id="KW-0460">Magnesium</keyword>
<organism evidence="18 19">
    <name type="scientific">Pajaroellobacter abortibovis</name>
    <dbReference type="NCBI Taxonomy" id="1882918"/>
    <lineage>
        <taxon>Bacteria</taxon>
        <taxon>Pseudomonadati</taxon>
        <taxon>Myxococcota</taxon>
        <taxon>Polyangia</taxon>
        <taxon>Polyangiales</taxon>
        <taxon>Polyangiaceae</taxon>
    </lineage>
</organism>
<dbReference type="HAMAP" id="MF_00283">
    <property type="entry name" value="Phe_tRNA_synth_beta1"/>
    <property type="match status" value="1"/>
</dbReference>
<keyword evidence="19" id="KW-1185">Reference proteome</keyword>
<proteinExistence type="inferred from homology"/>
<dbReference type="GO" id="GO:0004826">
    <property type="term" value="F:phenylalanine-tRNA ligase activity"/>
    <property type="evidence" value="ECO:0007669"/>
    <property type="project" value="UniProtKB-UniRule"/>
</dbReference>
<sequence>MQWLCSLVPQLPPEPCSVAERLTSAGIEVEDIEHTGVERSPCLFAQVLSVTFDPSSPKTRKLMLDVGGGEYHPVVQPHLGEVKEGEVVVVAPSGSPIAERSLPMPVKKEELQEWVVCTQAALDIADATGAEKEEILVLPPSFAEPGTPFVQVVPSAQDTILSLNLTPNRSDGLGHVGLARELSVLYQLPWSLPELPSHVSVEDFGEHSPVSLILEEGAPCFHYAGAVLLDVQIVPSPLWVRCRLAALGMRPISSMVDLTNLAMLEWGNPLHAFNLRRISGRTLHVRTARERERIQTIDGKECILHPQDLVIADAQTPVALAGVIGGKDSEISADTCEVFLESAHFDPRSVRRTACRHGYHTEASHRFERGIDPSTVIHALTRVVTWAVEWNVGRLGSPLLSRRVRKPPASSIRFRPARAQHLLGLRVSDDQAAQTIKGLGFDVVEKQEEIWTLVPPSHRPDVSHEVDVIEEIGRIYGIQKIEPIRPSIIASTEGETREKSLRQARSIAVEMGLLEAVTHSFTSARALESIGAPPPSVVLENPLHEFCHVMRTSLLPGLFEAVARARRVGECNVRMFTLGSIFLEGSQGGLPEEKLMLAAVLAGDREAYLQKPQPVDSLDGKGLAVRFLQRWGCFEWEIITGASTQSRSTYHPLAYARIQHQGCELGTFGLIHPDVEEAFGLQRRTVLVELDLAALHTLKRSVPHYTPPPRYPAVLRDMALVVSTDIPAGLLEKAIREVAGPLLESVQLFDRFTGGNLPPHHVSLAFHLVYRNLHRTLVDEEVDILHAHVVTEVIQRFDAALRAS</sequence>
<dbReference type="AlphaFoldDB" id="A0A1L6MVU4"/>
<evidence type="ECO:0000259" key="17">
    <source>
        <dbReference type="PROSITE" id="PS51483"/>
    </source>
</evidence>
<dbReference type="SMART" id="SM00896">
    <property type="entry name" value="FDX-ACB"/>
    <property type="match status" value="1"/>
</dbReference>
<dbReference type="Gene3D" id="2.40.50.140">
    <property type="entry name" value="Nucleic acid-binding proteins"/>
    <property type="match status" value="1"/>
</dbReference>
<keyword evidence="11" id="KW-0694">RNA-binding</keyword>
<dbReference type="KEGG" id="pabo:BCY86_02440"/>
<dbReference type="SUPFAM" id="SSF55681">
    <property type="entry name" value="Class II aaRS and biotin synthetases"/>
    <property type="match status" value="1"/>
</dbReference>
<keyword evidence="5" id="KW-0820">tRNA-binding</keyword>
<feature type="binding site" evidence="15">
    <location>
        <position position="467"/>
    </location>
    <ligand>
        <name>Mg(2+)</name>
        <dbReference type="ChEBI" id="CHEBI:18420"/>
        <note>shared with alpha subunit</note>
    </ligand>
</feature>
<dbReference type="InterPro" id="IPR045864">
    <property type="entry name" value="aa-tRNA-synth_II/BPL/LPL"/>
</dbReference>
<dbReference type="SUPFAM" id="SSF54991">
    <property type="entry name" value="Anticodon-binding domain of PheRS"/>
    <property type="match status" value="1"/>
</dbReference>
<evidence type="ECO:0000256" key="3">
    <source>
        <dbReference type="ARBA" id="ARBA00011209"/>
    </source>
</evidence>
<keyword evidence="8 15" id="KW-0547">Nucleotide-binding</keyword>
<dbReference type="InterPro" id="IPR045060">
    <property type="entry name" value="Phe-tRNA-ligase_IIc_bsu"/>
</dbReference>
<dbReference type="SMART" id="SM00874">
    <property type="entry name" value="B5"/>
    <property type="match status" value="1"/>
</dbReference>
<comment type="cofactor">
    <cofactor evidence="15">
        <name>Mg(2+)</name>
        <dbReference type="ChEBI" id="CHEBI:18420"/>
    </cofactor>
    <text evidence="15">Binds 2 magnesium ions per tetramer.</text>
</comment>
<evidence type="ECO:0000256" key="9">
    <source>
        <dbReference type="ARBA" id="ARBA00022840"/>
    </source>
</evidence>
<feature type="binding site" evidence="15">
    <location>
        <position position="470"/>
    </location>
    <ligand>
        <name>Mg(2+)</name>
        <dbReference type="ChEBI" id="CHEBI:18420"/>
        <note>shared with alpha subunit</note>
    </ligand>
</feature>